<dbReference type="EC" id="4.2.1.2" evidence="4"/>
<dbReference type="GO" id="GO:0004333">
    <property type="term" value="F:fumarate hydratase activity"/>
    <property type="evidence" value="ECO:0007669"/>
    <property type="project" value="UniProtKB-UniRule"/>
</dbReference>
<dbReference type="PRINTS" id="PR00149">
    <property type="entry name" value="FUMRATELYASE"/>
</dbReference>
<dbReference type="RefSeq" id="WP_155478753.1">
    <property type="nucleotide sequence ID" value="NZ_WNKV01000003.1"/>
</dbReference>
<dbReference type="AlphaFoldDB" id="A0A9X4XI68"/>
<dbReference type="SUPFAM" id="SSF48557">
    <property type="entry name" value="L-aspartase-like"/>
    <property type="match status" value="1"/>
</dbReference>
<dbReference type="PROSITE" id="PS00163">
    <property type="entry name" value="FUMARATE_LYASES"/>
    <property type="match status" value="1"/>
</dbReference>
<dbReference type="InterPro" id="IPR008948">
    <property type="entry name" value="L-Aspartase-like"/>
</dbReference>
<name>A0A9X4XI68_9BRAD</name>
<feature type="site" description="Important for catalytic activity" evidence="4">
    <location>
        <position position="331"/>
    </location>
</feature>
<dbReference type="NCBIfam" id="NF008909">
    <property type="entry name" value="PRK12273.1"/>
    <property type="match status" value="1"/>
</dbReference>
<dbReference type="Pfam" id="PF10415">
    <property type="entry name" value="FumaraseC_C"/>
    <property type="match status" value="1"/>
</dbReference>
<dbReference type="GO" id="GO:0005737">
    <property type="term" value="C:cytoplasm"/>
    <property type="evidence" value="ECO:0007669"/>
    <property type="project" value="UniProtKB-SubCell"/>
</dbReference>
<comment type="subunit">
    <text evidence="4">Homotetramer.</text>
</comment>
<dbReference type="Gene3D" id="1.10.275.10">
    <property type="entry name" value="Fumarase/aspartase (N-terminal domain)"/>
    <property type="match status" value="1"/>
</dbReference>
<feature type="active site" evidence="4">
    <location>
        <position position="318"/>
    </location>
</feature>
<keyword evidence="4" id="KW-0963">Cytoplasm</keyword>
<comment type="function">
    <text evidence="4">Involved in the TCA cycle. Catalyzes the stereospecific interconversion of fumarate to L-malate.</text>
</comment>
<feature type="binding site" evidence="4">
    <location>
        <begin position="324"/>
        <end position="326"/>
    </location>
    <ligand>
        <name>substrate</name>
    </ligand>
</feature>
<feature type="domain" description="Fumarate lyase N-terminal" evidence="5">
    <location>
        <begin position="12"/>
        <end position="342"/>
    </location>
</feature>
<feature type="binding site" evidence="4">
    <location>
        <begin position="98"/>
        <end position="100"/>
    </location>
    <ligand>
        <name>substrate</name>
    </ligand>
</feature>
<dbReference type="InterPro" id="IPR020557">
    <property type="entry name" value="Fumarate_lyase_CS"/>
</dbReference>
<keyword evidence="3 4" id="KW-0456">Lyase</keyword>
<evidence type="ECO:0000313" key="7">
    <source>
        <dbReference type="EMBL" id="MTW15478.1"/>
    </source>
</evidence>
<dbReference type="InterPro" id="IPR000362">
    <property type="entry name" value="Fumarate_lyase_fam"/>
</dbReference>
<evidence type="ECO:0000259" key="6">
    <source>
        <dbReference type="Pfam" id="PF10415"/>
    </source>
</evidence>
<gene>
    <name evidence="4 7" type="primary">fumC</name>
    <name evidence="7" type="ORF">GJ689_04560</name>
</gene>
<feature type="binding site" evidence="4">
    <location>
        <position position="187"/>
    </location>
    <ligand>
        <name>substrate</name>
    </ligand>
</feature>
<dbReference type="GO" id="GO:0006106">
    <property type="term" value="P:fumarate metabolic process"/>
    <property type="evidence" value="ECO:0007669"/>
    <property type="project" value="InterPro"/>
</dbReference>
<comment type="similarity">
    <text evidence="1 4">Belongs to the class-II fumarase/aspartase family. Fumarase subfamily.</text>
</comment>
<dbReference type="InterPro" id="IPR018951">
    <property type="entry name" value="Fumarase_C_C"/>
</dbReference>
<feature type="binding site" description="in site B" evidence="4">
    <location>
        <begin position="129"/>
        <end position="132"/>
    </location>
    <ligand>
        <name>substrate</name>
    </ligand>
</feature>
<accession>A0A9X4XI68</accession>
<evidence type="ECO:0000256" key="1">
    <source>
        <dbReference type="ARBA" id="ARBA00009084"/>
    </source>
</evidence>
<dbReference type="GO" id="GO:0006108">
    <property type="term" value="P:malate metabolic process"/>
    <property type="evidence" value="ECO:0007669"/>
    <property type="project" value="TreeGrafter"/>
</dbReference>
<feature type="domain" description="Fumarase C C-terminal" evidence="6">
    <location>
        <begin position="408"/>
        <end position="461"/>
    </location>
</feature>
<dbReference type="InterPro" id="IPR005677">
    <property type="entry name" value="Fum_hydII"/>
</dbReference>
<reference evidence="7 8" key="1">
    <citation type="submission" date="2019-11" db="EMBL/GenBank/DDBJ databases">
        <title>Whole-genome sequence of Rhodoplanes serenus DSM 18633, type strain.</title>
        <authorList>
            <person name="Kyndt J.A."/>
            <person name="Meyer T.E."/>
        </authorList>
    </citation>
    <scope>NUCLEOTIDE SEQUENCE [LARGE SCALE GENOMIC DNA]</scope>
    <source>
        <strain evidence="7 8">DSM 18633</strain>
    </source>
</reference>
<dbReference type="FunFam" id="1.20.200.10:FF:000001">
    <property type="entry name" value="Fumarate hydratase, mitochondrial"/>
    <property type="match status" value="1"/>
</dbReference>
<comment type="caution">
    <text evidence="7">The sequence shown here is derived from an EMBL/GenBank/DDBJ whole genome shotgun (WGS) entry which is preliminary data.</text>
</comment>
<evidence type="ECO:0000256" key="4">
    <source>
        <dbReference type="HAMAP-Rule" id="MF_00743"/>
    </source>
</evidence>
<feature type="active site" description="Proton donor/acceptor" evidence="4">
    <location>
        <position position="188"/>
    </location>
</feature>
<dbReference type="PANTHER" id="PTHR11444">
    <property type="entry name" value="ASPARTATEAMMONIA/ARGININOSUCCINATE/ADENYLOSUCCINATE LYASE"/>
    <property type="match status" value="1"/>
</dbReference>
<comment type="pathway">
    <text evidence="4">Carbohydrate metabolism; tricarboxylic acid cycle; (S)-malate from fumarate: step 1/1.</text>
</comment>
<dbReference type="FunFam" id="1.10.40.30:FF:000002">
    <property type="entry name" value="Fumarate hydratase class II"/>
    <property type="match status" value="1"/>
</dbReference>
<dbReference type="EMBL" id="WNKV01000003">
    <property type="protein sequence ID" value="MTW15478.1"/>
    <property type="molecule type" value="Genomic_DNA"/>
</dbReference>
<organism evidence="7 8">
    <name type="scientific">Rhodoplanes serenus</name>
    <dbReference type="NCBI Taxonomy" id="200615"/>
    <lineage>
        <taxon>Bacteria</taxon>
        <taxon>Pseudomonadati</taxon>
        <taxon>Pseudomonadota</taxon>
        <taxon>Alphaproteobacteria</taxon>
        <taxon>Hyphomicrobiales</taxon>
        <taxon>Nitrobacteraceae</taxon>
        <taxon>Rhodoplanes</taxon>
    </lineage>
</organism>
<dbReference type="Gene3D" id="1.10.40.30">
    <property type="entry name" value="Fumarase/aspartase (C-terminal domain)"/>
    <property type="match status" value="1"/>
</dbReference>
<evidence type="ECO:0000313" key="8">
    <source>
        <dbReference type="Proteomes" id="UP000438991"/>
    </source>
</evidence>
<dbReference type="Gene3D" id="1.20.200.10">
    <property type="entry name" value="Fumarase/aspartase (Central domain)"/>
    <property type="match status" value="1"/>
</dbReference>
<comment type="miscellaneous">
    <text evidence="4">There are 2 substrate-binding sites: the catalytic A site, and the non-catalytic B site that may play a role in the transfer of substrate or product between the active site and the solvent. Alternatively, the B site may bind allosteric effectors.</text>
</comment>
<feature type="binding site" evidence="4">
    <location>
        <position position="319"/>
    </location>
    <ligand>
        <name>substrate</name>
    </ligand>
</feature>
<dbReference type="PRINTS" id="PR00145">
    <property type="entry name" value="ARGSUCLYASE"/>
</dbReference>
<dbReference type="InterPro" id="IPR024083">
    <property type="entry name" value="Fumarase/histidase_N"/>
</dbReference>
<evidence type="ECO:0000256" key="3">
    <source>
        <dbReference type="ARBA" id="ARBA00023239"/>
    </source>
</evidence>
<dbReference type="HAMAP" id="MF_00743">
    <property type="entry name" value="FumaraseC"/>
    <property type="match status" value="1"/>
</dbReference>
<comment type="catalytic activity">
    <reaction evidence="4">
        <text>(S)-malate = fumarate + H2O</text>
        <dbReference type="Rhea" id="RHEA:12460"/>
        <dbReference type="ChEBI" id="CHEBI:15377"/>
        <dbReference type="ChEBI" id="CHEBI:15589"/>
        <dbReference type="ChEBI" id="CHEBI:29806"/>
        <dbReference type="EC" id="4.2.1.2"/>
    </reaction>
</comment>
<sequence>MPPTRSETDTFGPIAVEADRYWGAQTERSRRNFRIGDERMPLPLIRALARIKRVAAEVNGGLGLIEPRLVAAIVTAADEVAGGRFDDHFPLVVWQTGSGTQTNMNVNEVIANRANELLGAPLGAKSPVHPNDHVNRSQSSNDCLPTAIHIAAVEEIAGRLRPALAHLHQALADKATAFADIVKIGRTHLQDAVPLTLGQEFSGYAAQVGSSIVRIDMAMKELYPLAQGGTAVGTGLNAPAGFAERFAAGMAALTGHPFTTAANKFEALAAHDAIVFAHGALAAAATALFKIANDIRLLASGPRSGLGEIALPENEPGSSIMPGKVNPTQSEALTMVCCQVFGNQTTVTTAASQGHFELNVYKPVIALALLQSVRLLADAARSFTDHCVVGIRADEARIAALTDRSLMLVTALAPAIGYDKAAAIAKAAHAAGTTLREEAIRLGHVTADEFDRLVVPRRMTHPD</sequence>
<dbReference type="GO" id="GO:0006099">
    <property type="term" value="P:tricarboxylic acid cycle"/>
    <property type="evidence" value="ECO:0007669"/>
    <property type="project" value="UniProtKB-UniRule"/>
</dbReference>
<dbReference type="CDD" id="cd01362">
    <property type="entry name" value="Fumarase_classII"/>
    <property type="match status" value="1"/>
</dbReference>
<dbReference type="FunFam" id="1.10.275.10:FF:000001">
    <property type="entry name" value="Fumarate hydratase, mitochondrial"/>
    <property type="match status" value="1"/>
</dbReference>
<dbReference type="NCBIfam" id="TIGR00979">
    <property type="entry name" value="fumC_II"/>
    <property type="match status" value="1"/>
</dbReference>
<evidence type="ECO:0000259" key="5">
    <source>
        <dbReference type="Pfam" id="PF00206"/>
    </source>
</evidence>
<comment type="subcellular location">
    <subcellularLocation>
        <location evidence="4">Cytoplasm</location>
    </subcellularLocation>
</comment>
<dbReference type="InterPro" id="IPR022761">
    <property type="entry name" value="Fumarate_lyase_N"/>
</dbReference>
<keyword evidence="2 4" id="KW-0816">Tricarboxylic acid cycle</keyword>
<proteinExistence type="inferred from homology"/>
<evidence type="ECO:0000256" key="2">
    <source>
        <dbReference type="ARBA" id="ARBA00022532"/>
    </source>
</evidence>
<protein>
    <recommendedName>
        <fullName evidence="4">Fumarate hydratase class II</fullName>
        <shortName evidence="4">Fumarase C</shortName>
        <ecNumber evidence="4">4.2.1.2</ecNumber>
    </recommendedName>
    <alternativeName>
        <fullName evidence="4">Aerobic fumarase</fullName>
    </alternativeName>
    <alternativeName>
        <fullName evidence="4">Iron-independent fumarase</fullName>
    </alternativeName>
</protein>
<dbReference type="PANTHER" id="PTHR11444:SF1">
    <property type="entry name" value="FUMARATE HYDRATASE, MITOCHONDRIAL"/>
    <property type="match status" value="1"/>
</dbReference>
<dbReference type="Pfam" id="PF00206">
    <property type="entry name" value="Lyase_1"/>
    <property type="match status" value="1"/>
</dbReference>
<feature type="binding site" evidence="4">
    <location>
        <begin position="139"/>
        <end position="141"/>
    </location>
    <ligand>
        <name>substrate</name>
    </ligand>
</feature>
<dbReference type="Proteomes" id="UP000438991">
    <property type="component" value="Unassembled WGS sequence"/>
</dbReference>